<keyword evidence="3" id="KW-1185">Reference proteome</keyword>
<evidence type="ECO:0000313" key="2">
    <source>
        <dbReference type="EMBL" id="KGM13535.1"/>
    </source>
</evidence>
<evidence type="ECO:0000256" key="1">
    <source>
        <dbReference type="SAM" id="MobiDB-lite"/>
    </source>
</evidence>
<organism evidence="2 3">
    <name type="scientific">Cellulomonas bogoriensis 69B4 = DSM 16987</name>
    <dbReference type="NCBI Taxonomy" id="1386082"/>
    <lineage>
        <taxon>Bacteria</taxon>
        <taxon>Bacillati</taxon>
        <taxon>Actinomycetota</taxon>
        <taxon>Actinomycetes</taxon>
        <taxon>Micrococcales</taxon>
        <taxon>Cellulomonadaceae</taxon>
        <taxon>Cellulomonas</taxon>
    </lineage>
</organism>
<gene>
    <name evidence="2" type="ORF">N869_13300</name>
</gene>
<proteinExistence type="predicted"/>
<comment type="caution">
    <text evidence="2">The sequence shown here is derived from an EMBL/GenBank/DDBJ whole genome shotgun (WGS) entry which is preliminary data.</text>
</comment>
<dbReference type="AlphaFoldDB" id="A0A0A0C005"/>
<evidence type="ECO:0000313" key="3">
    <source>
        <dbReference type="Proteomes" id="UP000054314"/>
    </source>
</evidence>
<sequence length="159" mass="17022">MARDRVLRSQPAMSPFASTGAAAGTRGRRPLRFGPAVVGDRHGPEEGVTAMAGYDFEVDLPVVATAAEQMADTVETFRAKDVKHLLPSRQAVGHDVLWDATQEFRARWEIGANNLCRDTSELAGRLARVAMSYAELDREGAERIAGAGSAVKAWAAGQA</sequence>
<reference evidence="2 3" key="1">
    <citation type="submission" date="2013-08" db="EMBL/GenBank/DDBJ databases">
        <title>Genome sequencing of Cellulomonas bogoriensis 69B4.</title>
        <authorList>
            <person name="Chen F."/>
            <person name="Li Y."/>
            <person name="Wang G."/>
        </authorList>
    </citation>
    <scope>NUCLEOTIDE SEQUENCE [LARGE SCALE GENOMIC DNA]</scope>
    <source>
        <strain evidence="2 3">69B4</strain>
    </source>
</reference>
<dbReference type="Proteomes" id="UP000054314">
    <property type="component" value="Unassembled WGS sequence"/>
</dbReference>
<name>A0A0A0C005_9CELL</name>
<dbReference type="EMBL" id="AXCZ01000037">
    <property type="protein sequence ID" value="KGM13535.1"/>
    <property type="molecule type" value="Genomic_DNA"/>
</dbReference>
<accession>A0A0A0C005</accession>
<feature type="region of interest" description="Disordered" evidence="1">
    <location>
        <begin position="1"/>
        <end position="30"/>
    </location>
</feature>
<protein>
    <recommendedName>
        <fullName evidence="4">PE domain-containing protein</fullName>
    </recommendedName>
</protein>
<evidence type="ECO:0008006" key="4">
    <source>
        <dbReference type="Google" id="ProtNLM"/>
    </source>
</evidence>